<dbReference type="NCBIfam" id="TIGR01347">
    <property type="entry name" value="sucB"/>
    <property type="match status" value="1"/>
</dbReference>
<dbReference type="InterPro" id="IPR011053">
    <property type="entry name" value="Single_hybrid_motif"/>
</dbReference>
<evidence type="ECO:0000259" key="11">
    <source>
        <dbReference type="PROSITE" id="PS50968"/>
    </source>
</evidence>
<feature type="region of interest" description="Disordered" evidence="10">
    <location>
        <begin position="83"/>
        <end position="145"/>
    </location>
</feature>
<dbReference type="InterPro" id="IPR023213">
    <property type="entry name" value="CAT-like_dom_sf"/>
</dbReference>
<keyword evidence="7" id="KW-0450">Lipoyl</keyword>
<evidence type="ECO:0000259" key="12">
    <source>
        <dbReference type="PROSITE" id="PS51826"/>
    </source>
</evidence>
<dbReference type="PROSITE" id="PS50968">
    <property type="entry name" value="BIOTINYL_LIPOYL"/>
    <property type="match status" value="1"/>
</dbReference>
<gene>
    <name evidence="13" type="ORF">MNBD_BACTEROID03-871</name>
</gene>
<organism evidence="13">
    <name type="scientific">hydrothermal vent metagenome</name>
    <dbReference type="NCBI Taxonomy" id="652676"/>
    <lineage>
        <taxon>unclassified sequences</taxon>
        <taxon>metagenomes</taxon>
        <taxon>ecological metagenomes</taxon>
    </lineage>
</organism>
<dbReference type="GO" id="GO:0033512">
    <property type="term" value="P:L-lysine catabolic process to acetyl-CoA via saccharopine"/>
    <property type="evidence" value="ECO:0007669"/>
    <property type="project" value="UniProtKB-UniPathway"/>
</dbReference>
<dbReference type="AlphaFoldDB" id="A0A3B0TPY7"/>
<evidence type="ECO:0000256" key="3">
    <source>
        <dbReference type="ARBA" id="ARBA00007317"/>
    </source>
</evidence>
<accession>A0A3B0TPY7</accession>
<evidence type="ECO:0000256" key="1">
    <source>
        <dbReference type="ARBA" id="ARBA00001938"/>
    </source>
</evidence>
<evidence type="ECO:0000256" key="6">
    <source>
        <dbReference type="ARBA" id="ARBA00022679"/>
    </source>
</evidence>
<evidence type="ECO:0000256" key="2">
    <source>
        <dbReference type="ARBA" id="ARBA00005145"/>
    </source>
</evidence>
<feature type="domain" description="Lipoyl-binding" evidence="11">
    <location>
        <begin position="2"/>
        <end position="76"/>
    </location>
</feature>
<dbReference type="Pfam" id="PF00364">
    <property type="entry name" value="Biotin_lipoyl"/>
    <property type="match status" value="1"/>
</dbReference>
<dbReference type="InterPro" id="IPR000089">
    <property type="entry name" value="Biotin_lipoyl"/>
</dbReference>
<evidence type="ECO:0000256" key="5">
    <source>
        <dbReference type="ARBA" id="ARBA00022532"/>
    </source>
</evidence>
<sequence length="403" mass="43427">MILEMKVPSPGESITEVEIAEWLVEDGDYVEKDQAIAEVDSDKATLELPAEESGIITLKAEVGDAVAVGAVVCLIDTSAAKPKGAAKTEAAKAEVKEAPKKEEKPTTTKETYASGTASPAAKKILDEKGIDPATVQGTGKDGRITKDDAVNAIPSMGSPTGGNRGESRSKLSMLRRKVAERLVAVKNETAMLTTFNEVDMSPIFELRKQYKVAFKEKHGVSLGFMSFFTRAIVRALKLFPSVNSMIDGKEMISYDFCDISIAVSGPKGLMVPVIRNAENLTFRGVEAEVKRLAIRAREGDITVDEMTGGTFTITNGGVFGSMLSTPIINPPQSAILGMHNIVERPIAKDGSVVIAPIMFIALSYDHRIIDGKESVSFLVAVKEALENPEEFLMNNEVKKALEM</sequence>
<dbReference type="NCBIfam" id="NF004309">
    <property type="entry name" value="PRK05704.1"/>
    <property type="match status" value="1"/>
</dbReference>
<evidence type="ECO:0000256" key="7">
    <source>
        <dbReference type="ARBA" id="ARBA00022823"/>
    </source>
</evidence>
<name>A0A3B0TPY7_9ZZZZ</name>
<dbReference type="GO" id="GO:0005829">
    <property type="term" value="C:cytosol"/>
    <property type="evidence" value="ECO:0007669"/>
    <property type="project" value="TreeGrafter"/>
</dbReference>
<dbReference type="Pfam" id="PF00198">
    <property type="entry name" value="2-oxoacid_dh"/>
    <property type="match status" value="1"/>
</dbReference>
<feature type="domain" description="Peripheral subunit-binding (PSBD)" evidence="12">
    <location>
        <begin position="116"/>
        <end position="153"/>
    </location>
</feature>
<dbReference type="CDD" id="cd06849">
    <property type="entry name" value="lipoyl_domain"/>
    <property type="match status" value="1"/>
</dbReference>
<comment type="cofactor">
    <cofactor evidence="1">
        <name>(R)-lipoate</name>
        <dbReference type="ChEBI" id="CHEBI:83088"/>
    </cofactor>
</comment>
<dbReference type="GO" id="GO:0006099">
    <property type="term" value="P:tricarboxylic acid cycle"/>
    <property type="evidence" value="ECO:0007669"/>
    <property type="project" value="UniProtKB-KW"/>
</dbReference>
<dbReference type="EMBL" id="UOEL01000031">
    <property type="protein sequence ID" value="VAW10694.1"/>
    <property type="molecule type" value="Genomic_DNA"/>
</dbReference>
<keyword evidence="8 13" id="KW-0012">Acyltransferase</keyword>
<dbReference type="InterPro" id="IPR001078">
    <property type="entry name" value="2-oxoacid_DH_actylTfrase"/>
</dbReference>
<feature type="compositionally biased region" description="Basic and acidic residues" evidence="10">
    <location>
        <begin position="89"/>
        <end position="107"/>
    </location>
</feature>
<proteinExistence type="inferred from homology"/>
<dbReference type="Pfam" id="PF02817">
    <property type="entry name" value="E3_binding"/>
    <property type="match status" value="1"/>
</dbReference>
<reference evidence="13" key="1">
    <citation type="submission" date="2018-06" db="EMBL/GenBank/DDBJ databases">
        <authorList>
            <person name="Zhirakovskaya E."/>
        </authorList>
    </citation>
    <scope>NUCLEOTIDE SEQUENCE</scope>
</reference>
<dbReference type="UniPathway" id="UPA00868">
    <property type="reaction ID" value="UER00840"/>
</dbReference>
<dbReference type="SUPFAM" id="SSF47005">
    <property type="entry name" value="Peripheral subunit-binding domain of 2-oxo acid dehydrogenase complex"/>
    <property type="match status" value="1"/>
</dbReference>
<dbReference type="PANTHER" id="PTHR43416:SF5">
    <property type="entry name" value="DIHYDROLIPOYLLYSINE-RESIDUE SUCCINYLTRANSFERASE COMPONENT OF 2-OXOGLUTARATE DEHYDROGENASE COMPLEX, MITOCHONDRIAL"/>
    <property type="match status" value="1"/>
</dbReference>
<protein>
    <recommendedName>
        <fullName evidence="4">dihydrolipoyllysine-residue succinyltransferase</fullName>
        <ecNumber evidence="4">2.3.1.61</ecNumber>
    </recommendedName>
    <alternativeName>
        <fullName evidence="9">2-oxoglutarate dehydrogenase complex component E2</fullName>
    </alternativeName>
</protein>
<dbReference type="Gene3D" id="2.40.50.100">
    <property type="match status" value="1"/>
</dbReference>
<dbReference type="InterPro" id="IPR036625">
    <property type="entry name" value="E3-bd_dom_sf"/>
</dbReference>
<dbReference type="InterPro" id="IPR050537">
    <property type="entry name" value="2-oxoacid_dehydrogenase"/>
</dbReference>
<dbReference type="Gene3D" id="3.30.559.10">
    <property type="entry name" value="Chloramphenicol acetyltransferase-like domain"/>
    <property type="match status" value="1"/>
</dbReference>
<evidence type="ECO:0000256" key="9">
    <source>
        <dbReference type="ARBA" id="ARBA00032406"/>
    </source>
</evidence>
<feature type="region of interest" description="Disordered" evidence="10">
    <location>
        <begin position="150"/>
        <end position="169"/>
    </location>
</feature>
<dbReference type="EC" id="2.3.1.61" evidence="4"/>
<dbReference type="GO" id="GO:0004149">
    <property type="term" value="F:dihydrolipoyllysine-residue succinyltransferase activity"/>
    <property type="evidence" value="ECO:0007669"/>
    <property type="project" value="UniProtKB-EC"/>
</dbReference>
<dbReference type="InterPro" id="IPR004167">
    <property type="entry name" value="PSBD"/>
</dbReference>
<evidence type="ECO:0000256" key="4">
    <source>
        <dbReference type="ARBA" id="ARBA00012945"/>
    </source>
</evidence>
<keyword evidence="5" id="KW-0816">Tricarboxylic acid cycle</keyword>
<dbReference type="SUPFAM" id="SSF51230">
    <property type="entry name" value="Single hybrid motif"/>
    <property type="match status" value="1"/>
</dbReference>
<comment type="similarity">
    <text evidence="3">Belongs to the 2-oxoacid dehydrogenase family.</text>
</comment>
<comment type="pathway">
    <text evidence="2">Amino-acid degradation; L-lysine degradation via saccharopine pathway; glutaryl-CoA from L-lysine: step 6/6.</text>
</comment>
<dbReference type="InterPro" id="IPR006255">
    <property type="entry name" value="SucB"/>
</dbReference>
<evidence type="ECO:0000313" key="13">
    <source>
        <dbReference type="EMBL" id="VAW10694.1"/>
    </source>
</evidence>
<evidence type="ECO:0000256" key="10">
    <source>
        <dbReference type="SAM" id="MobiDB-lite"/>
    </source>
</evidence>
<dbReference type="GO" id="GO:0045252">
    <property type="term" value="C:oxoglutarate dehydrogenase complex"/>
    <property type="evidence" value="ECO:0007669"/>
    <property type="project" value="InterPro"/>
</dbReference>
<dbReference type="Gene3D" id="4.10.320.10">
    <property type="entry name" value="E3-binding domain"/>
    <property type="match status" value="1"/>
</dbReference>
<dbReference type="PANTHER" id="PTHR43416">
    <property type="entry name" value="DIHYDROLIPOYLLYSINE-RESIDUE SUCCINYLTRANSFERASE COMPONENT OF 2-OXOGLUTARATE DEHYDROGENASE COMPLEX, MITOCHONDRIAL-RELATED"/>
    <property type="match status" value="1"/>
</dbReference>
<dbReference type="SUPFAM" id="SSF52777">
    <property type="entry name" value="CoA-dependent acyltransferases"/>
    <property type="match status" value="1"/>
</dbReference>
<keyword evidence="6 13" id="KW-0808">Transferase</keyword>
<evidence type="ECO:0000256" key="8">
    <source>
        <dbReference type="ARBA" id="ARBA00023315"/>
    </source>
</evidence>
<dbReference type="PROSITE" id="PS51826">
    <property type="entry name" value="PSBD"/>
    <property type="match status" value="1"/>
</dbReference>